<feature type="chain" id="PRO_5022000024" evidence="1">
    <location>
        <begin position="23"/>
        <end position="1104"/>
    </location>
</feature>
<evidence type="ECO:0000313" key="2">
    <source>
        <dbReference type="EMBL" id="TWI85840.1"/>
    </source>
</evidence>
<dbReference type="OrthoDB" id="9765926at2"/>
<dbReference type="InterPro" id="IPR026341">
    <property type="entry name" value="T9SS_type_B"/>
</dbReference>
<sequence length="1104" mass="121426">MVVLRFLFLLLTCITLHTWVYAQQTGHSNMPSATSAQNITVNARTLDSLHTIHTATRNGRLKNFEQQFAGAQLVPQKNKAVYNKLQQQVTAGPLATNKAFSLLQQNAVCYTISGRNFLKQDSLVLYTNDACKTRDGNVLVTGEFGEYTPYLVESGAYCMKTDIEGNVLWAKLYDSVEVGGSDYTYYTRVIELADGSILLAGRTKNRISGNDDFVLTKLDTNGNLIWLKTYEARLWQGFNGSGDSFPLTDLEEDPANGAIYFTGGLWGGISCVTKVSSSDGSVYWSNGYDGFDSEQPFGIVINSDHLLLFDLVNGYYNQSYVQVTALNKTNGDTLFSKSISQTGDVSLARLYRGTQVVKLNNGHYRLCGSTTRYFQFPAFTGTIDLFHAGVIDLDANLNFVKAWGFKNRLEANGYNTKISLFPDGSGLFTMLDYVSSYNAETIICLFKDDQIYHQRKRIHANEGIPYEPASLQLADGGFLNIKLMGDSTKTGAQGSRIDYYRIHTSDTASLCIGLKDSSTSVYYFNFEPANRRINSVLPNMFRESRVKQFEQWNFSLHPDPACVVVSNCDTLVLRSTATTICPGNAITITIGKNKACGSLIPLEYDSSFVSGVTQLTDSTYRFHFNKPGKGFIRASLMGCVLRKDSVFIEVLPAVYSLNLGADTVICPDNQIVLHARSGFASYQWQDGSTDSTFTVRNPGKFYVTAINGCGTVYSDTILVNNHPPIPLNVGADRTKCNTDTLRLTAPAGFINYNWSPAYGLSATTTQTVIANPMVDTSYVLKAELKPGCFAFDTVRVSVFRSPVIHLGADTSFCKGDSLQLHAGAGFVKYQWSTGGNAQTQTVYAAGNYSVAAVTNQGCTSYDTLRILNVFTNPVVSLDQQEAICTGSSKLLDAGSFTSYLWNDGSTARTFTVNQPGVYAVMVKDNNGCLGRDTTRITTLLPLPAQFLPADTSICTYDQLTLKPTQGFRSYLWSNNSTNNTLTIAAPGLYWLTVTDQNNCVGQDSVLVSPKECLTGIYVPNAFTPNNDQLNDVVYPIIGGNVIQYRFSIFNRWGKLLFTTTERGKGWNGTAAGYPQDPGLFTWTCTYQLEGGQPQTAKGFVMLMR</sequence>
<dbReference type="PANTHER" id="PTHR42754">
    <property type="entry name" value="ENDOGLUCANASE"/>
    <property type="match status" value="1"/>
</dbReference>
<name>A0A562SYY3_9BACT</name>
<protein>
    <submittedName>
        <fullName evidence="2">Gliding motility-associated-like protein</fullName>
    </submittedName>
</protein>
<dbReference type="PANTHER" id="PTHR42754:SF1">
    <property type="entry name" value="LIPOPROTEIN"/>
    <property type="match status" value="1"/>
</dbReference>
<proteinExistence type="predicted"/>
<dbReference type="NCBIfam" id="TIGR04131">
    <property type="entry name" value="Bac_Flav_CTERM"/>
    <property type="match status" value="1"/>
</dbReference>
<evidence type="ECO:0000313" key="3">
    <source>
        <dbReference type="Proteomes" id="UP000316167"/>
    </source>
</evidence>
<organism evidence="2 3">
    <name type="scientific">Lacibacter cauensis</name>
    <dbReference type="NCBI Taxonomy" id="510947"/>
    <lineage>
        <taxon>Bacteria</taxon>
        <taxon>Pseudomonadati</taxon>
        <taxon>Bacteroidota</taxon>
        <taxon>Chitinophagia</taxon>
        <taxon>Chitinophagales</taxon>
        <taxon>Chitinophagaceae</taxon>
        <taxon>Lacibacter</taxon>
    </lineage>
</organism>
<dbReference type="AlphaFoldDB" id="A0A562SYY3"/>
<accession>A0A562SYY3</accession>
<dbReference type="Pfam" id="PF13585">
    <property type="entry name" value="CHU_C"/>
    <property type="match status" value="1"/>
</dbReference>
<comment type="caution">
    <text evidence="2">The sequence shown here is derived from an EMBL/GenBank/DDBJ whole genome shotgun (WGS) entry which is preliminary data.</text>
</comment>
<dbReference type="RefSeq" id="WP_144884934.1">
    <property type="nucleotide sequence ID" value="NZ_VLLE01000002.1"/>
</dbReference>
<dbReference type="EMBL" id="VLLE01000002">
    <property type="protein sequence ID" value="TWI85840.1"/>
    <property type="molecule type" value="Genomic_DNA"/>
</dbReference>
<feature type="signal peptide" evidence="1">
    <location>
        <begin position="1"/>
        <end position="22"/>
    </location>
</feature>
<gene>
    <name evidence="2" type="ORF">IQ13_1009</name>
</gene>
<keyword evidence="3" id="KW-1185">Reference proteome</keyword>
<evidence type="ECO:0000256" key="1">
    <source>
        <dbReference type="SAM" id="SignalP"/>
    </source>
</evidence>
<keyword evidence="1" id="KW-0732">Signal</keyword>
<dbReference type="Proteomes" id="UP000316167">
    <property type="component" value="Unassembled WGS sequence"/>
</dbReference>
<reference evidence="2 3" key="1">
    <citation type="journal article" date="2015" name="Stand. Genomic Sci.">
        <title>Genomic Encyclopedia of Bacterial and Archaeal Type Strains, Phase III: the genomes of soil and plant-associated and newly described type strains.</title>
        <authorList>
            <person name="Whitman W.B."/>
            <person name="Woyke T."/>
            <person name="Klenk H.P."/>
            <person name="Zhou Y."/>
            <person name="Lilburn T.G."/>
            <person name="Beck B.J."/>
            <person name="De Vos P."/>
            <person name="Vandamme P."/>
            <person name="Eisen J.A."/>
            <person name="Garrity G."/>
            <person name="Hugenholtz P."/>
            <person name="Kyrpides N.C."/>
        </authorList>
    </citation>
    <scope>NUCLEOTIDE SEQUENCE [LARGE SCALE GENOMIC DNA]</scope>
    <source>
        <strain evidence="2 3">CGMCC 1.7271</strain>
    </source>
</reference>